<feature type="transmembrane region" description="Helical" evidence="1">
    <location>
        <begin position="36"/>
        <end position="58"/>
    </location>
</feature>
<evidence type="ECO:0008006" key="4">
    <source>
        <dbReference type="Google" id="ProtNLM"/>
    </source>
</evidence>
<proteinExistence type="predicted"/>
<feature type="transmembrane region" description="Helical" evidence="1">
    <location>
        <begin position="70"/>
        <end position="88"/>
    </location>
</feature>
<keyword evidence="1" id="KW-1133">Transmembrane helix</keyword>
<dbReference type="AlphaFoldDB" id="A0A164NCB8"/>
<keyword evidence="1" id="KW-0472">Membrane</keyword>
<dbReference type="PATRIC" id="fig|1396.535.peg.3974"/>
<keyword evidence="1" id="KW-0812">Transmembrane</keyword>
<protein>
    <recommendedName>
        <fullName evidence="4">DUF3137 domain-containing protein</fullName>
    </recommendedName>
</protein>
<reference evidence="2 3" key="1">
    <citation type="submission" date="2015-09" db="EMBL/GenBank/DDBJ databases">
        <title>Bacillus cereus food isolates.</title>
        <authorList>
            <person name="Boekhorst J."/>
        </authorList>
    </citation>
    <scope>NUCLEOTIDE SEQUENCE [LARGE SCALE GENOMIC DNA]</scope>
    <source>
        <strain evidence="2 3">B4088</strain>
    </source>
</reference>
<name>A0A164NCB8_BACCE</name>
<gene>
    <name evidence="2" type="ORF">B4088_3328</name>
</gene>
<accession>A0A164NCB8</accession>
<dbReference type="Proteomes" id="UP000076482">
    <property type="component" value="Unassembled WGS sequence"/>
</dbReference>
<organism evidence="2 3">
    <name type="scientific">Bacillus cereus</name>
    <dbReference type="NCBI Taxonomy" id="1396"/>
    <lineage>
        <taxon>Bacteria</taxon>
        <taxon>Bacillati</taxon>
        <taxon>Bacillota</taxon>
        <taxon>Bacilli</taxon>
        <taxon>Bacillales</taxon>
        <taxon>Bacillaceae</taxon>
        <taxon>Bacillus</taxon>
        <taxon>Bacillus cereus group</taxon>
    </lineage>
</organism>
<evidence type="ECO:0000256" key="1">
    <source>
        <dbReference type="SAM" id="Phobius"/>
    </source>
</evidence>
<sequence>MIFIFSSFEVLKSNVDAIQIPPDVEAKARSLKRHHVVNKIVGTILILSLICMFMFIMMDKSFEDYGVKTTFYIALCTGVLTALYARILDKSYISKVIYPLTKTFPFTTNIKKQKMDLDVWNNAVEFVEFQGNSITNDKWITLPTNFGEINFSNVSISHKTTIRTQGTSASESKTIINSIYNNCFAYCEIDEDIRRFEIRPVTSENRFTMAPDLQNTELNLFITEFTNHFNKEIHVVSIKDRISIYLDDFKSDYSLFNKDSQLDTRNLKEHLLLMYSFYSILNLSYEHFRN</sequence>
<comment type="caution">
    <text evidence="2">The sequence shown here is derived from an EMBL/GenBank/DDBJ whole genome shotgun (WGS) entry which is preliminary data.</text>
</comment>
<dbReference type="EMBL" id="LJKE01000056">
    <property type="protein sequence ID" value="KZD63343.1"/>
    <property type="molecule type" value="Genomic_DNA"/>
</dbReference>
<evidence type="ECO:0000313" key="2">
    <source>
        <dbReference type="EMBL" id="KZD63343.1"/>
    </source>
</evidence>
<evidence type="ECO:0000313" key="3">
    <source>
        <dbReference type="Proteomes" id="UP000076482"/>
    </source>
</evidence>